<dbReference type="Proteomes" id="UP000284434">
    <property type="component" value="Unassembled WGS sequence"/>
</dbReference>
<comment type="caution">
    <text evidence="1">The sequence shown here is derived from an EMBL/GenBank/DDBJ whole genome shotgun (WGS) entry which is preliminary data.</text>
</comment>
<protein>
    <recommendedName>
        <fullName evidence="3">Glycoside hydrolase</fullName>
    </recommendedName>
</protein>
<proteinExistence type="predicted"/>
<reference evidence="1 2" key="1">
    <citation type="submission" date="2018-08" db="EMBL/GenBank/DDBJ databases">
        <title>A genome reference for cultivated species of the human gut microbiota.</title>
        <authorList>
            <person name="Zou Y."/>
            <person name="Xue W."/>
            <person name="Luo G."/>
        </authorList>
    </citation>
    <scope>NUCLEOTIDE SEQUENCE [LARGE SCALE GENOMIC DNA]</scope>
    <source>
        <strain evidence="1 2">OF03-11</strain>
    </source>
</reference>
<dbReference type="RefSeq" id="WP_118104061.1">
    <property type="nucleotide sequence ID" value="NZ_QSCO01000015.1"/>
</dbReference>
<dbReference type="Gene3D" id="3.40.390.10">
    <property type="entry name" value="Collagenase (Catalytic Domain)"/>
    <property type="match status" value="1"/>
</dbReference>
<sequence>MKYVMCIVFCCLLCLGKAQQRVTGQKPGITAPPLELKLNPFYKKYLNANGIHIIASWRVPDSAMYAAHRTLTALTGYLPAGVLKAMTDIGTRVGVMAHYEGTTDIPEHAHLARDTSLNWDLRARGLGGTKWLPLTTCAEENILGYQIDKYHAEDILVHEFAHSIHLIGILTVYPDFNERLKKAYDAALAAGKWKDTYAATNIEEYWAEGVQDWFNVNAEVPKPDGKHNQVNTRKELKAYDRGLYDILSEFFPATNEQISCHKYINKYRK</sequence>
<dbReference type="InterPro" id="IPR024079">
    <property type="entry name" value="MetalloPept_cat_dom_sf"/>
</dbReference>
<dbReference type="EMBL" id="QSCO01000015">
    <property type="protein sequence ID" value="RGY05866.1"/>
    <property type="molecule type" value="Genomic_DNA"/>
</dbReference>
<evidence type="ECO:0000313" key="1">
    <source>
        <dbReference type="EMBL" id="RGY05866.1"/>
    </source>
</evidence>
<dbReference type="SUPFAM" id="SSF55486">
    <property type="entry name" value="Metalloproteases ('zincins'), catalytic domain"/>
    <property type="match status" value="1"/>
</dbReference>
<dbReference type="AlphaFoldDB" id="A0A413IAV2"/>
<gene>
    <name evidence="1" type="ORF">DXA53_11245</name>
</gene>
<accession>A0A413IAV2</accession>
<dbReference type="GO" id="GO:0008237">
    <property type="term" value="F:metallopeptidase activity"/>
    <property type="evidence" value="ECO:0007669"/>
    <property type="project" value="InterPro"/>
</dbReference>
<evidence type="ECO:0008006" key="3">
    <source>
        <dbReference type="Google" id="ProtNLM"/>
    </source>
</evidence>
<evidence type="ECO:0000313" key="2">
    <source>
        <dbReference type="Proteomes" id="UP000284434"/>
    </source>
</evidence>
<organism evidence="1 2">
    <name type="scientific">Odoribacter splanchnicus</name>
    <dbReference type="NCBI Taxonomy" id="28118"/>
    <lineage>
        <taxon>Bacteria</taxon>
        <taxon>Pseudomonadati</taxon>
        <taxon>Bacteroidota</taxon>
        <taxon>Bacteroidia</taxon>
        <taxon>Bacteroidales</taxon>
        <taxon>Odoribacteraceae</taxon>
        <taxon>Odoribacter</taxon>
    </lineage>
</organism>
<name>A0A413IAV2_9BACT</name>